<name>A0A821VW14_9NEOP</name>
<organism evidence="1 2">
    <name type="scientific">Pieris macdunnoughi</name>
    <dbReference type="NCBI Taxonomy" id="345717"/>
    <lineage>
        <taxon>Eukaryota</taxon>
        <taxon>Metazoa</taxon>
        <taxon>Ecdysozoa</taxon>
        <taxon>Arthropoda</taxon>
        <taxon>Hexapoda</taxon>
        <taxon>Insecta</taxon>
        <taxon>Pterygota</taxon>
        <taxon>Neoptera</taxon>
        <taxon>Endopterygota</taxon>
        <taxon>Lepidoptera</taxon>
        <taxon>Glossata</taxon>
        <taxon>Ditrysia</taxon>
        <taxon>Papilionoidea</taxon>
        <taxon>Pieridae</taxon>
        <taxon>Pierinae</taxon>
        <taxon>Pieris</taxon>
    </lineage>
</organism>
<gene>
    <name evidence="1" type="ORF">PMACD_LOCUS12502</name>
</gene>
<evidence type="ECO:0000313" key="2">
    <source>
        <dbReference type="Proteomes" id="UP000663880"/>
    </source>
</evidence>
<protein>
    <submittedName>
        <fullName evidence="1">Uncharacterized protein</fullName>
    </submittedName>
</protein>
<accession>A0A821VW14</accession>
<keyword evidence="2" id="KW-1185">Reference proteome</keyword>
<proteinExistence type="predicted"/>
<comment type="caution">
    <text evidence="1">The sequence shown here is derived from an EMBL/GenBank/DDBJ whole genome shotgun (WGS) entry which is preliminary data.</text>
</comment>
<evidence type="ECO:0000313" key="1">
    <source>
        <dbReference type="EMBL" id="CAF4915107.1"/>
    </source>
</evidence>
<dbReference type="OrthoDB" id="10473654at2759"/>
<sequence>MCLTQRLCGLPRPIQPPPSIKYSIPAKPVVTVGRPIVDNYDTIQMTRVLNQLQDNPVKDDCGCFSSEIISKLIDALVVSTTMRNNGRNEGNLLNVALGDTDLLGVSI</sequence>
<dbReference type="EMBL" id="CAJOBZ010000049">
    <property type="protein sequence ID" value="CAF4915107.1"/>
    <property type="molecule type" value="Genomic_DNA"/>
</dbReference>
<dbReference type="AlphaFoldDB" id="A0A821VW14"/>
<dbReference type="Proteomes" id="UP000663880">
    <property type="component" value="Unassembled WGS sequence"/>
</dbReference>
<reference evidence="1" key="1">
    <citation type="submission" date="2021-02" db="EMBL/GenBank/DDBJ databases">
        <authorList>
            <person name="Steward A R."/>
        </authorList>
    </citation>
    <scope>NUCLEOTIDE SEQUENCE</scope>
</reference>